<gene>
    <name evidence="1" type="ORF">WG66_8072</name>
</gene>
<organism evidence="1 2">
    <name type="scientific">Moniliophthora roreri</name>
    <name type="common">Frosty pod rot fungus</name>
    <name type="synonym">Monilia roreri</name>
    <dbReference type="NCBI Taxonomy" id="221103"/>
    <lineage>
        <taxon>Eukaryota</taxon>
        <taxon>Fungi</taxon>
        <taxon>Dikarya</taxon>
        <taxon>Basidiomycota</taxon>
        <taxon>Agaricomycotina</taxon>
        <taxon>Agaricomycetes</taxon>
        <taxon>Agaricomycetidae</taxon>
        <taxon>Agaricales</taxon>
        <taxon>Marasmiineae</taxon>
        <taxon>Marasmiaceae</taxon>
        <taxon>Moniliophthora</taxon>
    </lineage>
</organism>
<dbReference type="EMBL" id="LATX01001686">
    <property type="protein sequence ID" value="KTB39341.1"/>
    <property type="molecule type" value="Genomic_DNA"/>
</dbReference>
<comment type="caution">
    <text evidence="1">The sequence shown here is derived from an EMBL/GenBank/DDBJ whole genome shotgun (WGS) entry which is preliminary data.</text>
</comment>
<evidence type="ECO:0000313" key="2">
    <source>
        <dbReference type="Proteomes" id="UP000054988"/>
    </source>
</evidence>
<protein>
    <submittedName>
        <fullName evidence="1">Uncharacterized protein</fullName>
    </submittedName>
</protein>
<name>A0A0W0FSI7_MONRR</name>
<sequence length="47" mass="5261">MEDILLELNEGHTWEHYVHSLMQASFSGTTSLLLGNPVYLDASKIAK</sequence>
<dbReference type="AlphaFoldDB" id="A0A0W0FSI7"/>
<evidence type="ECO:0000313" key="1">
    <source>
        <dbReference type="EMBL" id="KTB39341.1"/>
    </source>
</evidence>
<accession>A0A0W0FSI7</accession>
<reference evidence="1 2" key="1">
    <citation type="submission" date="2015-12" db="EMBL/GenBank/DDBJ databases">
        <title>Draft genome sequence of Moniliophthora roreri, the causal agent of frosty pod rot of cacao.</title>
        <authorList>
            <person name="Aime M.C."/>
            <person name="Diaz-Valderrama J.R."/>
            <person name="Kijpornyongpan T."/>
            <person name="Phillips-Mora W."/>
        </authorList>
    </citation>
    <scope>NUCLEOTIDE SEQUENCE [LARGE SCALE GENOMIC DNA]</scope>
    <source>
        <strain evidence="1 2">MCA 2952</strain>
    </source>
</reference>
<proteinExistence type="predicted"/>
<dbReference type="Proteomes" id="UP000054988">
    <property type="component" value="Unassembled WGS sequence"/>
</dbReference>